<name>A0ABW9MZ51_9FIRM</name>
<keyword evidence="1" id="KW-1133">Transmembrane helix</keyword>
<keyword evidence="1" id="KW-0472">Membrane</keyword>
<proteinExistence type="predicted"/>
<organism evidence="2 3">
    <name type="scientific">Anaerococcus groningensis</name>
    <dbReference type="NCBI Taxonomy" id="3115616"/>
    <lineage>
        <taxon>Bacteria</taxon>
        <taxon>Bacillati</taxon>
        <taxon>Bacillota</taxon>
        <taxon>Tissierellia</taxon>
        <taxon>Tissierellales</taxon>
        <taxon>Peptoniphilaceae</taxon>
        <taxon>Anaerococcus</taxon>
    </lineage>
</organism>
<evidence type="ECO:0000313" key="3">
    <source>
        <dbReference type="Proteomes" id="UP001637993"/>
    </source>
</evidence>
<keyword evidence="1" id="KW-0812">Transmembrane</keyword>
<comment type="caution">
    <text evidence="2">The sequence shown here is derived from an EMBL/GenBank/DDBJ whole genome shotgun (WGS) entry which is preliminary data.</text>
</comment>
<protein>
    <submittedName>
        <fullName evidence="2">Uncharacterized protein</fullName>
    </submittedName>
</protein>
<dbReference type="EMBL" id="JBGMEG010000003">
    <property type="protein sequence ID" value="MFO3717055.1"/>
    <property type="molecule type" value="Genomic_DNA"/>
</dbReference>
<keyword evidence="3" id="KW-1185">Reference proteome</keyword>
<dbReference type="RefSeq" id="WP_394012204.1">
    <property type="nucleotide sequence ID" value="NZ_JBGMEG010000003.1"/>
</dbReference>
<reference evidence="2 3" key="1">
    <citation type="journal article" date="2025" name="Anaerobe">
        <title>Description of Anaerococcus kampingiae sp. nov., Anaerococcus groningensis sp. nov., Anaerococcus martiniensis sp. nov., and Anaerococcus cruorum sp. nov., isolated from human clinical specimens.</title>
        <authorList>
            <person name="Boiten K.E."/>
            <person name="Meijer J."/>
            <person name="van Wezel E.M."/>
            <person name="Veloo A.C.M."/>
        </authorList>
    </citation>
    <scope>NUCLEOTIDE SEQUENCE [LARGE SCALE GENOMIC DNA]</scope>
    <source>
        <strain evidence="2 3">ENR1011</strain>
    </source>
</reference>
<evidence type="ECO:0000313" key="2">
    <source>
        <dbReference type="EMBL" id="MFO3717055.1"/>
    </source>
</evidence>
<gene>
    <name evidence="2" type="ORF">AB9Q04_01670</name>
</gene>
<dbReference type="Proteomes" id="UP001637993">
    <property type="component" value="Unassembled WGS sequence"/>
</dbReference>
<feature type="transmembrane region" description="Helical" evidence="1">
    <location>
        <begin position="12"/>
        <end position="29"/>
    </location>
</feature>
<evidence type="ECO:0000256" key="1">
    <source>
        <dbReference type="SAM" id="Phobius"/>
    </source>
</evidence>
<sequence>MINWISNNIEAFTNILLSIIFGVLTFIMSKNANNISKSSNTIASNANRIMDISNKNYEVSFDGQKNYMLNELSRLGSILIEASSESSIDKQNIIVQNYVDGVMDEEIRKKLISVGNNGSLLAHNKIKYYIEDRSYRANPDVELCDIETGVLNMLVLHFNLVNNIKNSYLGAIDDNTTNNRQEVKEIFNFYFPAHIRFNKDYMNMLEYSLDRFDI</sequence>
<accession>A0ABW9MZ51</accession>